<dbReference type="Proteomes" id="UP000566819">
    <property type="component" value="Unassembled WGS sequence"/>
</dbReference>
<proteinExistence type="predicted"/>
<feature type="transmembrane region" description="Helical" evidence="2">
    <location>
        <begin position="97"/>
        <end position="121"/>
    </location>
</feature>
<gene>
    <name evidence="3" type="ORF">G7Y89_g9983</name>
</gene>
<feature type="compositionally biased region" description="Basic and acidic residues" evidence="1">
    <location>
        <begin position="49"/>
        <end position="60"/>
    </location>
</feature>
<sequence length="312" mass="34172">MIRILLADSEALLSPHALGHSNGLLASQASMRQSSREPNSFPRSGACEGSRREEKLKPPWEKPPGTFVTAGLAKVSSHKASGPSSKSSTTVIFEPRILCLVVTYLMAGAIFCILIAFLLSLRFQQTKDSISESATETHQPSLQAPVLSAALRHMLMLLKLSGLLGIEMISGMEANAQSALDVNIVSRFPGLISWLANYVLISDLKDDHSRQVQSYLYDVFNNWKSSYVMQQSYHTLKAYFGCKEFVSIVPCTTLPNTQSKTSSFAQSQEQNIDGLSAVMSSTRSVPTPSESEDTSSSPYDMAQINHSNRESR</sequence>
<feature type="compositionally biased region" description="Polar residues" evidence="1">
    <location>
        <begin position="28"/>
        <end position="42"/>
    </location>
</feature>
<protein>
    <submittedName>
        <fullName evidence="3">Uncharacterized protein</fullName>
    </submittedName>
</protein>
<accession>A0A8H4RF70</accession>
<keyword evidence="4" id="KW-1185">Reference proteome</keyword>
<evidence type="ECO:0000256" key="2">
    <source>
        <dbReference type="SAM" id="Phobius"/>
    </source>
</evidence>
<dbReference type="EMBL" id="JAAMPI010000850">
    <property type="protein sequence ID" value="KAF4628171.1"/>
    <property type="molecule type" value="Genomic_DNA"/>
</dbReference>
<evidence type="ECO:0000313" key="3">
    <source>
        <dbReference type="EMBL" id="KAF4628171.1"/>
    </source>
</evidence>
<comment type="caution">
    <text evidence="3">The sequence shown here is derived from an EMBL/GenBank/DDBJ whole genome shotgun (WGS) entry which is preliminary data.</text>
</comment>
<evidence type="ECO:0000256" key="1">
    <source>
        <dbReference type="SAM" id="MobiDB-lite"/>
    </source>
</evidence>
<organism evidence="3 4">
    <name type="scientific">Cudoniella acicularis</name>
    <dbReference type="NCBI Taxonomy" id="354080"/>
    <lineage>
        <taxon>Eukaryota</taxon>
        <taxon>Fungi</taxon>
        <taxon>Dikarya</taxon>
        <taxon>Ascomycota</taxon>
        <taxon>Pezizomycotina</taxon>
        <taxon>Leotiomycetes</taxon>
        <taxon>Helotiales</taxon>
        <taxon>Tricladiaceae</taxon>
        <taxon>Cudoniella</taxon>
    </lineage>
</organism>
<dbReference type="AlphaFoldDB" id="A0A8H4RF70"/>
<keyword evidence="2" id="KW-0812">Transmembrane</keyword>
<reference evidence="3 4" key="1">
    <citation type="submission" date="2020-03" db="EMBL/GenBank/DDBJ databases">
        <title>Draft Genome Sequence of Cudoniella acicularis.</title>
        <authorList>
            <person name="Buettner E."/>
            <person name="Kellner H."/>
        </authorList>
    </citation>
    <scope>NUCLEOTIDE SEQUENCE [LARGE SCALE GENOMIC DNA]</scope>
    <source>
        <strain evidence="3 4">DSM 108380</strain>
    </source>
</reference>
<name>A0A8H4RF70_9HELO</name>
<feature type="compositionally biased region" description="Low complexity" evidence="1">
    <location>
        <begin position="284"/>
        <end position="298"/>
    </location>
</feature>
<evidence type="ECO:0000313" key="4">
    <source>
        <dbReference type="Proteomes" id="UP000566819"/>
    </source>
</evidence>
<feature type="region of interest" description="Disordered" evidence="1">
    <location>
        <begin position="28"/>
        <end position="65"/>
    </location>
</feature>
<keyword evidence="2" id="KW-1133">Transmembrane helix</keyword>
<keyword evidence="2" id="KW-0472">Membrane</keyword>
<feature type="region of interest" description="Disordered" evidence="1">
    <location>
        <begin position="275"/>
        <end position="312"/>
    </location>
</feature>